<feature type="chain" id="PRO_5001690618" evidence="1">
    <location>
        <begin position="20"/>
        <end position="117"/>
    </location>
</feature>
<dbReference type="eggNOG" id="COG5294">
    <property type="taxonomic scope" value="Bacteria"/>
</dbReference>
<evidence type="ECO:0000313" key="2">
    <source>
        <dbReference type="EMBL" id="KEK17831.1"/>
    </source>
</evidence>
<proteinExistence type="predicted"/>
<dbReference type="PANTHER" id="PTHR36433:SF2">
    <property type="entry name" value="YXEA FAMILY PROTEIN"/>
    <property type="match status" value="1"/>
</dbReference>
<dbReference type="EMBL" id="JOTN01000021">
    <property type="protein sequence ID" value="KEK17831.1"/>
    <property type="molecule type" value="Genomic_DNA"/>
</dbReference>
<dbReference type="PROSITE" id="PS51257">
    <property type="entry name" value="PROKAR_LIPOPROTEIN"/>
    <property type="match status" value="1"/>
</dbReference>
<dbReference type="SUPFAM" id="SSF159121">
    <property type="entry name" value="BC4932-like"/>
    <property type="match status" value="1"/>
</dbReference>
<dbReference type="PANTHER" id="PTHR36433">
    <property type="entry name" value="HYPOTHETICAL CYTOSOLIC PROTEIN"/>
    <property type="match status" value="1"/>
</dbReference>
<comment type="caution">
    <text evidence="2">The sequence shown here is derived from an EMBL/GenBank/DDBJ whole genome shotgun (WGS) entry which is preliminary data.</text>
</comment>
<dbReference type="NCBIfam" id="TIGR01655">
    <property type="entry name" value="yxeA_fam"/>
    <property type="match status" value="1"/>
</dbReference>
<feature type="signal peptide" evidence="1">
    <location>
        <begin position="1"/>
        <end position="19"/>
    </location>
</feature>
<evidence type="ECO:0000256" key="1">
    <source>
        <dbReference type="SAM" id="SignalP"/>
    </source>
</evidence>
<dbReference type="RefSeq" id="WP_034642367.1">
    <property type="nucleotide sequence ID" value="NZ_CBCSJC010000022.1"/>
</dbReference>
<dbReference type="OrthoDB" id="8719215at2"/>
<name>A0A073JUH5_9BACI</name>
<organism evidence="2 3">
    <name type="scientific">Bacillus manliponensis</name>
    <dbReference type="NCBI Taxonomy" id="574376"/>
    <lineage>
        <taxon>Bacteria</taxon>
        <taxon>Bacillati</taxon>
        <taxon>Bacillota</taxon>
        <taxon>Bacilli</taxon>
        <taxon>Bacillales</taxon>
        <taxon>Bacillaceae</taxon>
        <taxon>Bacillus</taxon>
        <taxon>Bacillus cereus group</taxon>
    </lineage>
</organism>
<accession>A0A073JUH5</accession>
<dbReference type="InterPro" id="IPR036166">
    <property type="entry name" value="YxeA-like_sf"/>
</dbReference>
<dbReference type="Proteomes" id="UP000027822">
    <property type="component" value="Unassembled WGS sequence"/>
</dbReference>
<evidence type="ECO:0000313" key="3">
    <source>
        <dbReference type="Proteomes" id="UP000027822"/>
    </source>
</evidence>
<dbReference type="InterPro" id="IPR006542">
    <property type="entry name" value="DUF1093"/>
</dbReference>
<protein>
    <submittedName>
        <fullName evidence="2">Membrane protein</fullName>
    </submittedName>
</protein>
<keyword evidence="3" id="KW-1185">Reference proteome</keyword>
<dbReference type="STRING" id="574376.BAMA_10770"/>
<keyword evidence="1" id="KW-0732">Signal</keyword>
<dbReference type="AlphaFoldDB" id="A0A073JUH5"/>
<dbReference type="Pfam" id="PF06486">
    <property type="entry name" value="DUF1093"/>
    <property type="match status" value="1"/>
</dbReference>
<reference evidence="2 3" key="1">
    <citation type="submission" date="2014-06" db="EMBL/GenBank/DDBJ databases">
        <title>Draft genome sequence of Bacillus manliponensis JCM 15802 (MCCC 1A00708).</title>
        <authorList>
            <person name="Lai Q."/>
            <person name="Liu Y."/>
            <person name="Shao Z."/>
        </authorList>
    </citation>
    <scope>NUCLEOTIDE SEQUENCE [LARGE SCALE GENOMIC DNA]</scope>
    <source>
        <strain evidence="2 3">JCM 15802</strain>
    </source>
</reference>
<gene>
    <name evidence="2" type="ORF">BAMA_10770</name>
</gene>
<dbReference type="Gene3D" id="2.40.50.480">
    <property type="match status" value="1"/>
</dbReference>
<sequence>MKRVLALLSVLVVFTTMLAGCNLNRVGTDKYYTQITVDGNEKIDKADNGEKFQTFEYKLASFDKDGKEKEMEFTAQKNLRKDAFLCLYYDEKKGVKSWQEVKEDELPKKVKEKLGVK</sequence>